<evidence type="ECO:0000313" key="4">
    <source>
        <dbReference type="Proteomes" id="UP000288351"/>
    </source>
</evidence>
<feature type="binding site" evidence="2">
    <location>
        <position position="105"/>
    </location>
    <ligand>
        <name>Zn(2+)</name>
        <dbReference type="ChEBI" id="CHEBI:29105"/>
        <label>2</label>
    </ligand>
</feature>
<feature type="binding site" evidence="2">
    <location>
        <position position="135"/>
    </location>
    <ligand>
        <name>Zn(2+)</name>
        <dbReference type="ChEBI" id="CHEBI:29105"/>
        <label>2</label>
    </ligand>
</feature>
<comment type="cofactor">
    <cofactor evidence="2">
        <name>Zn(2+)</name>
        <dbReference type="ChEBI" id="CHEBI:29105"/>
    </cofactor>
    <text evidence="2">Binds 2 Zn(2+) ions per subunit. One is catalytic and the other provides a structural contribution.</text>
</comment>
<dbReference type="PANTHER" id="PTHR30304:SF0">
    <property type="entry name" value="D-TAGATOSE-1,6-BISPHOSPHATE ALDOLASE SUBUNIT GATY-RELATED"/>
    <property type="match status" value="1"/>
</dbReference>
<sequence length="293" mass="30879">MPLVPTASIVDAARTARVGAAAFNVIHLETAEALVTAAERTGHPLILQLSENCIRYHGSLLPITRATLALAEESTAPIAVHLDHITETELVHRGITAGVGSVMVDASALPYEQNVTTTATLTAWCHERGAYVEAELGEVGGKDGVHAPGVRTDPGEALAFVRATGVDALAVAVGSSHAMRERTAELDKDLITALRRTLPVPLVLHGSSGVPDDELRRAIAAGMTKINISTHLVSVFTSSIRRTLDADPALIDSRKYVKPAREAVAQEAARLLEVLSTPVTVPTPQTVEATVRG</sequence>
<dbReference type="Proteomes" id="UP000288351">
    <property type="component" value="Unassembled WGS sequence"/>
</dbReference>
<dbReference type="GO" id="GO:0005975">
    <property type="term" value="P:carbohydrate metabolic process"/>
    <property type="evidence" value="ECO:0007669"/>
    <property type="project" value="InterPro"/>
</dbReference>
<dbReference type="PIRSF" id="PIRSF001359">
    <property type="entry name" value="F_bP_aldolase_II"/>
    <property type="match status" value="1"/>
</dbReference>
<feature type="binding site" evidence="2">
    <location>
        <position position="205"/>
    </location>
    <ligand>
        <name>Zn(2+)</name>
        <dbReference type="ChEBI" id="CHEBI:29105"/>
        <label>1</label>
        <note>catalytic</note>
    </ligand>
</feature>
<evidence type="ECO:0000256" key="2">
    <source>
        <dbReference type="PIRSR" id="PIRSR001359-3"/>
    </source>
</evidence>
<name>A0A401RB64_STRNR</name>
<keyword evidence="2" id="KW-0862">Zinc</keyword>
<accession>A0A401RB64</accession>
<comment type="caution">
    <text evidence="3">The sequence shown here is derived from an EMBL/GenBank/DDBJ whole genome shotgun (WGS) entry which is preliminary data.</text>
</comment>
<dbReference type="InterPro" id="IPR013785">
    <property type="entry name" value="Aldolase_TIM"/>
</dbReference>
<dbReference type="GO" id="GO:0016832">
    <property type="term" value="F:aldehyde-lyase activity"/>
    <property type="evidence" value="ECO:0007669"/>
    <property type="project" value="InterPro"/>
</dbReference>
<feature type="binding site" evidence="2">
    <location>
        <position position="84"/>
    </location>
    <ligand>
        <name>Zn(2+)</name>
        <dbReference type="ChEBI" id="CHEBI:29105"/>
        <label>1</label>
        <note>catalytic</note>
    </ligand>
</feature>
<dbReference type="GO" id="GO:0008270">
    <property type="term" value="F:zinc ion binding"/>
    <property type="evidence" value="ECO:0007669"/>
    <property type="project" value="InterPro"/>
</dbReference>
<evidence type="ECO:0000256" key="1">
    <source>
        <dbReference type="PIRSR" id="PIRSR001359-1"/>
    </source>
</evidence>
<dbReference type="Pfam" id="PF01116">
    <property type="entry name" value="F_bP_aldolase"/>
    <property type="match status" value="1"/>
</dbReference>
<protein>
    <submittedName>
        <fullName evidence="3">Fructose-bisphosphate aldolase</fullName>
    </submittedName>
</protein>
<dbReference type="Gene3D" id="3.20.20.70">
    <property type="entry name" value="Aldolase class I"/>
    <property type="match status" value="1"/>
</dbReference>
<reference evidence="3 4" key="1">
    <citation type="journal article" date="2019" name="Microbiol. Resour. Announc.">
        <title>Draft Genome Sequence of the Most Traditional epsilon-Poly-l-Lysine Producer, Streptomyces albulus NBRC14147.</title>
        <authorList>
            <person name="Yamanaka K."/>
            <person name="Hamano Y."/>
        </authorList>
    </citation>
    <scope>NUCLEOTIDE SEQUENCE [LARGE SCALE GENOMIC DNA]</scope>
    <source>
        <strain evidence="3 4">NBRC 14147</strain>
    </source>
</reference>
<feature type="active site" description="Proton donor" evidence="1">
    <location>
        <position position="83"/>
    </location>
</feature>
<gene>
    <name evidence="3" type="primary">fbaA</name>
    <name evidence="3" type="ORF">SALB_07692</name>
</gene>
<feature type="binding site" evidence="2">
    <location>
        <position position="177"/>
    </location>
    <ligand>
        <name>Zn(2+)</name>
        <dbReference type="ChEBI" id="CHEBI:29105"/>
        <label>1</label>
        <note>catalytic</note>
    </ligand>
</feature>
<evidence type="ECO:0000313" key="3">
    <source>
        <dbReference type="EMBL" id="GCB94891.1"/>
    </source>
</evidence>
<keyword evidence="2" id="KW-0479">Metal-binding</keyword>
<dbReference type="PANTHER" id="PTHR30304">
    <property type="entry name" value="D-TAGATOSE-1,6-BISPHOSPHATE ALDOLASE"/>
    <property type="match status" value="1"/>
</dbReference>
<dbReference type="InterPro" id="IPR050246">
    <property type="entry name" value="Class_II_FBP_aldolase"/>
</dbReference>
<dbReference type="InterPro" id="IPR000771">
    <property type="entry name" value="FBA_II"/>
</dbReference>
<dbReference type="EMBL" id="BHXC01000007">
    <property type="protein sequence ID" value="GCB94891.1"/>
    <property type="molecule type" value="Genomic_DNA"/>
</dbReference>
<proteinExistence type="predicted"/>
<dbReference type="CDD" id="cd00947">
    <property type="entry name" value="TBP_aldolase_IIB"/>
    <property type="match status" value="1"/>
</dbReference>
<organism evidence="3 4">
    <name type="scientific">Streptomyces noursei</name>
    <name type="common">Streptomyces albulus</name>
    <dbReference type="NCBI Taxonomy" id="1971"/>
    <lineage>
        <taxon>Bacteria</taxon>
        <taxon>Bacillati</taxon>
        <taxon>Actinomycetota</taxon>
        <taxon>Actinomycetes</taxon>
        <taxon>Kitasatosporales</taxon>
        <taxon>Streptomycetaceae</taxon>
        <taxon>Streptomyces</taxon>
    </lineage>
</organism>
<dbReference type="RefSeq" id="WP_016574824.1">
    <property type="nucleotide sequence ID" value="NZ_BHXC01000007.1"/>
</dbReference>
<dbReference type="SUPFAM" id="SSF51569">
    <property type="entry name" value="Aldolase"/>
    <property type="match status" value="1"/>
</dbReference>
<dbReference type="AlphaFoldDB" id="A0A401RB64"/>